<organism evidence="5 6">
    <name type="scientific">Sugiyamaella lignohabitans</name>
    <dbReference type="NCBI Taxonomy" id="796027"/>
    <lineage>
        <taxon>Eukaryota</taxon>
        <taxon>Fungi</taxon>
        <taxon>Dikarya</taxon>
        <taxon>Ascomycota</taxon>
        <taxon>Saccharomycotina</taxon>
        <taxon>Dipodascomycetes</taxon>
        <taxon>Dipodascales</taxon>
        <taxon>Trichomonascaceae</taxon>
        <taxon>Sugiyamaella</taxon>
    </lineage>
</organism>
<dbReference type="GO" id="GO:0004674">
    <property type="term" value="F:protein serine/threonine kinase activity"/>
    <property type="evidence" value="ECO:0007669"/>
    <property type="project" value="TreeGrafter"/>
</dbReference>
<dbReference type="SUPFAM" id="SSF48371">
    <property type="entry name" value="ARM repeat"/>
    <property type="match status" value="1"/>
</dbReference>
<feature type="compositionally biased region" description="Polar residues" evidence="3">
    <location>
        <begin position="301"/>
        <end position="335"/>
    </location>
</feature>
<dbReference type="PANTHER" id="PTHR48012">
    <property type="entry name" value="STERILE20-LIKE KINASE, ISOFORM B-RELATED"/>
    <property type="match status" value="1"/>
</dbReference>
<dbReference type="GeneID" id="30037130"/>
<reference evidence="5 6" key="1">
    <citation type="submission" date="2016-02" db="EMBL/GenBank/DDBJ databases">
        <title>Complete genome sequence and transcriptome regulation of the pentose utilising yeast Sugiyamaella lignohabitans.</title>
        <authorList>
            <person name="Bellasio M."/>
            <person name="Peymann A."/>
            <person name="Valli M."/>
            <person name="Sipitzky M."/>
            <person name="Graf A."/>
            <person name="Sauer M."/>
            <person name="Marx H."/>
            <person name="Mattanovich D."/>
        </authorList>
    </citation>
    <scope>NUCLEOTIDE SEQUENCE [LARGE SCALE GENOMIC DNA]</scope>
    <source>
        <strain evidence="5 6">CBS 10342</strain>
    </source>
</reference>
<evidence type="ECO:0000256" key="2">
    <source>
        <dbReference type="ARBA" id="ARBA00022840"/>
    </source>
</evidence>
<feature type="compositionally biased region" description="Basic and acidic residues" evidence="3">
    <location>
        <begin position="290"/>
        <end position="300"/>
    </location>
</feature>
<dbReference type="InterPro" id="IPR016024">
    <property type="entry name" value="ARM-type_fold"/>
</dbReference>
<dbReference type="PROSITE" id="PS50011">
    <property type="entry name" value="PROTEIN_KINASE_DOM"/>
    <property type="match status" value="1"/>
</dbReference>
<dbReference type="AlphaFoldDB" id="A0A161HEZ9"/>
<feature type="region of interest" description="Disordered" evidence="3">
    <location>
        <begin position="192"/>
        <end position="244"/>
    </location>
</feature>
<feature type="domain" description="Protein kinase" evidence="4">
    <location>
        <begin position="1"/>
        <end position="166"/>
    </location>
</feature>
<accession>A0A161HEZ9</accession>
<dbReference type="SMART" id="SM00220">
    <property type="entry name" value="S_TKc"/>
    <property type="match status" value="1"/>
</dbReference>
<evidence type="ECO:0000259" key="4">
    <source>
        <dbReference type="PROSITE" id="PS50011"/>
    </source>
</evidence>
<sequence length="944" mass="104394">MCLSFGNFPEPLLAGYIVQVLNGLRFLHEQGTIHRDIKGANILTDKEGKIKLADFGVATQSVVGTLSRDKSVVGTPYWMAPEVIEVNGATAASDIWSLGCTIVELLTGKPPNYHLDPMSAMYAIVSKEIPLPEGISSELKDFLLECFQKDPNLRVSAKALQKHPWLKKHSPSMASSNTKYEEAIKTVKIHNSPKRATSTTLGDDIFSPVPRAEGGKRQSPVRNSLFNVSPAKRRTSLVQKGDPPLAKNLAKQFSENWHDDDDEFADLEGDLNADRLQAVLSSKFASRQPPKPDFKLESEPMQRQTSQTSQVSLESQLSDISLTDESRVSQSNGKSRSSDIHGYAETNENDYTNDFEDVGTFDTMALSPFIKESPDIRGQSTKESPPSVQEPPPSAAVSMESTTTADTDNPFLKIESEDVVEADPELRMAHTRLEQVISTMENASNSADLKNTTEELLDILRNFPETRTTFFKSSGLSLAYTVLRDSTSKTVVVNIVHLLLVIAKDEANANALDDFWLLGGMQVVIRLLSRRKIFQVRSGAATLIEQCCNDSLLSLQSFMACGGLKYLYELLEEDCQKERVLVRVALTMLKEILQTITSSVLRKSIYKNLCEDGVMNSLVSIPGPNNASKDLVDLTLNLLLSMSQDSIVRANIGLNYGRKLLSKYDKVQEQKDKLSILKFVKNISQEQSHLEPNQEVSIISLLVTILQQATDKASTAIKKDVLNQAVPALFNICRLNGSRQEKAAEFGLVPILTNILQDTSIQSRDNVRQLALQMLCDMTHAGKLSREELNRNNCLELLLTYVPDPYWQRDIYDALGAWLRGDINIQHKLATPPAVDTLLDGLKTNINGISYGDLMNSFGSMIRLSPLLCKSMPLSKFYSIIRGGLLSTDPLVIVNVLRVLNIVVETTGATVLDAKLRDQLKKHAKTNNSKLARQLASDLLGPGV</sequence>
<dbReference type="Pfam" id="PF00069">
    <property type="entry name" value="Pkinase"/>
    <property type="match status" value="1"/>
</dbReference>
<name>A0A161HEZ9_9ASCO</name>
<dbReference type="GO" id="GO:0005737">
    <property type="term" value="C:cytoplasm"/>
    <property type="evidence" value="ECO:0007669"/>
    <property type="project" value="TreeGrafter"/>
</dbReference>
<keyword evidence="5" id="KW-0808">Transferase</keyword>
<dbReference type="PANTHER" id="PTHR48012:SF26">
    <property type="entry name" value="SERINE_THREONINE-PROTEIN KINASE DDB_G0283821-RELATED"/>
    <property type="match status" value="1"/>
</dbReference>
<dbReference type="SUPFAM" id="SSF56112">
    <property type="entry name" value="Protein kinase-like (PK-like)"/>
    <property type="match status" value="1"/>
</dbReference>
<dbReference type="GO" id="GO:0005524">
    <property type="term" value="F:ATP binding"/>
    <property type="evidence" value="ECO:0007669"/>
    <property type="project" value="UniProtKB-KW"/>
</dbReference>
<keyword evidence="1" id="KW-0547">Nucleotide-binding</keyword>
<gene>
    <name evidence="5" type="primary">STE11</name>
    <name evidence="5" type="ORF">AWJ20_4943</name>
</gene>
<evidence type="ECO:0000256" key="1">
    <source>
        <dbReference type="ARBA" id="ARBA00022741"/>
    </source>
</evidence>
<dbReference type="EMBL" id="CP014502">
    <property type="protein sequence ID" value="ANB13990.1"/>
    <property type="molecule type" value="Genomic_DNA"/>
</dbReference>
<dbReference type="InterPro" id="IPR011989">
    <property type="entry name" value="ARM-like"/>
</dbReference>
<dbReference type="RefSeq" id="XP_018736467.1">
    <property type="nucleotide sequence ID" value="XM_018882050.1"/>
</dbReference>
<feature type="region of interest" description="Disordered" evidence="3">
    <location>
        <begin position="373"/>
        <end position="410"/>
    </location>
</feature>
<dbReference type="InterPro" id="IPR050629">
    <property type="entry name" value="STE20/SPS1-PAK"/>
</dbReference>
<evidence type="ECO:0000313" key="6">
    <source>
        <dbReference type="Proteomes" id="UP000189580"/>
    </source>
</evidence>
<proteinExistence type="predicted"/>
<evidence type="ECO:0000313" key="5">
    <source>
        <dbReference type="EMBL" id="ANB13990.1"/>
    </source>
</evidence>
<dbReference type="Proteomes" id="UP000189580">
    <property type="component" value="Chromosome d"/>
</dbReference>
<dbReference type="OrthoDB" id="8693905at2759"/>
<feature type="compositionally biased region" description="Acidic residues" evidence="3">
    <location>
        <begin position="347"/>
        <end position="356"/>
    </location>
</feature>
<protein>
    <submittedName>
        <fullName evidence="5">Mitogen-activated protein kinase kinase kinase STE11</fullName>
    </submittedName>
</protein>
<feature type="region of interest" description="Disordered" evidence="3">
    <location>
        <begin position="281"/>
        <end position="356"/>
    </location>
</feature>
<evidence type="ECO:0000256" key="3">
    <source>
        <dbReference type="SAM" id="MobiDB-lite"/>
    </source>
</evidence>
<keyword evidence="6" id="KW-1185">Reference proteome</keyword>
<dbReference type="Gene3D" id="1.25.10.10">
    <property type="entry name" value="Leucine-rich Repeat Variant"/>
    <property type="match status" value="2"/>
</dbReference>
<dbReference type="Gene3D" id="1.10.510.10">
    <property type="entry name" value="Transferase(Phosphotransferase) domain 1"/>
    <property type="match status" value="1"/>
</dbReference>
<keyword evidence="2" id="KW-0067">ATP-binding</keyword>
<dbReference type="InterPro" id="IPR000719">
    <property type="entry name" value="Prot_kinase_dom"/>
</dbReference>
<dbReference type="KEGG" id="slb:AWJ20_4943"/>
<dbReference type="InterPro" id="IPR011009">
    <property type="entry name" value="Kinase-like_dom_sf"/>
</dbReference>
<keyword evidence="5" id="KW-0418">Kinase</keyword>